<feature type="compositionally biased region" description="Basic and acidic residues" evidence="1">
    <location>
        <begin position="29"/>
        <end position="70"/>
    </location>
</feature>
<feature type="compositionally biased region" description="Basic residues" evidence="1">
    <location>
        <begin position="71"/>
        <end position="80"/>
    </location>
</feature>
<reference evidence="2" key="1">
    <citation type="submission" date="2021-06" db="EMBL/GenBank/DDBJ databases">
        <title>Candida auris outbreak in lebanese hospital.</title>
        <authorList>
            <person name="Finianos M."/>
        </authorList>
    </citation>
    <scope>NUCLEOTIDE SEQUENCE</scope>
    <source>
        <strain evidence="2">CA7LBN</strain>
    </source>
</reference>
<proteinExistence type="predicted"/>
<feature type="compositionally biased region" description="Polar residues" evidence="1">
    <location>
        <begin position="17"/>
        <end position="27"/>
    </location>
</feature>
<gene>
    <name evidence="2" type="ORF">CA7LBN_000014</name>
</gene>
<evidence type="ECO:0000313" key="2">
    <source>
        <dbReference type="EMBL" id="QWW21268.1"/>
    </source>
</evidence>
<dbReference type="AlphaFoldDB" id="A0A8F3AFJ5"/>
<name>A0A8F3AFJ5_CANAR</name>
<feature type="region of interest" description="Disordered" evidence="1">
    <location>
        <begin position="17"/>
        <end position="94"/>
    </location>
</feature>
<protein>
    <submittedName>
        <fullName evidence="2">Uncharacterized protein</fullName>
    </submittedName>
</protein>
<dbReference type="Proteomes" id="UP000825438">
    <property type="component" value="Chromosome I"/>
</dbReference>
<organism evidence="2">
    <name type="scientific">Candidozyma auris</name>
    <name type="common">Yeast</name>
    <name type="synonym">Candida auris</name>
    <dbReference type="NCBI Taxonomy" id="498019"/>
    <lineage>
        <taxon>Eukaryota</taxon>
        <taxon>Fungi</taxon>
        <taxon>Dikarya</taxon>
        <taxon>Ascomycota</taxon>
        <taxon>Saccharomycotina</taxon>
        <taxon>Pichiomycetes</taxon>
        <taxon>Metschnikowiaceae</taxon>
        <taxon>Candidozyma</taxon>
    </lineage>
</organism>
<sequence>MMKTPKYFMKRQSVVALQQGKTCQNGIDKSWDSRRFGTKSGEAKPEEAKPEEAKPEEEKPEEAKPEEANSKKRISKKQNSKKQNPETKSKESLSSMAEPDPFFFLFLFHHFVPFNSHIQGPGPELSNLQRIDVTQATLVIAAPSSEKGDT</sequence>
<accession>A0A8F3AFJ5</accession>
<dbReference type="EMBL" id="CP076749">
    <property type="protein sequence ID" value="QWW21268.1"/>
    <property type="molecule type" value="Genomic_DNA"/>
</dbReference>
<evidence type="ECO:0000256" key="1">
    <source>
        <dbReference type="SAM" id="MobiDB-lite"/>
    </source>
</evidence>